<dbReference type="EMBL" id="JAKXMK010000015">
    <property type="protein sequence ID" value="MCH6167674.1"/>
    <property type="molecule type" value="Genomic_DNA"/>
</dbReference>
<sequence length="54" mass="5647">MTCSHIAMRLRSGTFGEVGAREDLNEHGSLAAVSAEILSCTTTSAIGKAHRSQS</sequence>
<comment type="caution">
    <text evidence="1">The sequence shown here is derived from an EMBL/GenBank/DDBJ whole genome shotgun (WGS) entry which is preliminary data.</text>
</comment>
<evidence type="ECO:0000313" key="1">
    <source>
        <dbReference type="EMBL" id="MCH6167674.1"/>
    </source>
</evidence>
<dbReference type="Proteomes" id="UP001299970">
    <property type="component" value="Unassembled WGS sequence"/>
</dbReference>
<evidence type="ECO:0000313" key="2">
    <source>
        <dbReference type="Proteomes" id="UP001299970"/>
    </source>
</evidence>
<reference evidence="1 2" key="1">
    <citation type="submission" date="2022-03" db="EMBL/GenBank/DDBJ databases">
        <title>Pseudonocardia alaer sp. nov., a novel actinomycete isolated from reed forest soil.</title>
        <authorList>
            <person name="Wang L."/>
        </authorList>
    </citation>
    <scope>NUCLEOTIDE SEQUENCE [LARGE SCALE GENOMIC DNA]</scope>
    <source>
        <strain evidence="1 2">Y-16303</strain>
    </source>
</reference>
<protein>
    <submittedName>
        <fullName evidence="1">Uncharacterized protein</fullName>
    </submittedName>
</protein>
<organism evidence="1 2">
    <name type="scientific">Pseudonocardia alaniniphila</name>
    <dbReference type="NCBI Taxonomy" id="75291"/>
    <lineage>
        <taxon>Bacteria</taxon>
        <taxon>Bacillati</taxon>
        <taxon>Actinomycetota</taxon>
        <taxon>Actinomycetes</taxon>
        <taxon>Pseudonocardiales</taxon>
        <taxon>Pseudonocardiaceae</taxon>
        <taxon>Pseudonocardia</taxon>
    </lineage>
</organism>
<name>A0ABS9TGL5_9PSEU</name>
<proteinExistence type="predicted"/>
<accession>A0ABS9TGL5</accession>
<gene>
    <name evidence="1" type="ORF">MMF94_18465</name>
</gene>
<dbReference type="RefSeq" id="WP_241038152.1">
    <property type="nucleotide sequence ID" value="NZ_JAKXMK010000015.1"/>
</dbReference>
<keyword evidence="2" id="KW-1185">Reference proteome</keyword>